<evidence type="ECO:0000256" key="7">
    <source>
        <dbReference type="SAM" id="Phobius"/>
    </source>
</evidence>
<comment type="similarity">
    <text evidence="5">Belongs to the FAM234 family.</text>
</comment>
<organism evidence="9 10">
    <name type="scientific">Esox lucius</name>
    <name type="common">Northern pike</name>
    <dbReference type="NCBI Taxonomy" id="8010"/>
    <lineage>
        <taxon>Eukaryota</taxon>
        <taxon>Metazoa</taxon>
        <taxon>Chordata</taxon>
        <taxon>Craniata</taxon>
        <taxon>Vertebrata</taxon>
        <taxon>Euteleostomi</taxon>
        <taxon>Actinopterygii</taxon>
        <taxon>Neopterygii</taxon>
        <taxon>Teleostei</taxon>
        <taxon>Protacanthopterygii</taxon>
        <taxon>Esociformes</taxon>
        <taxon>Esocidae</taxon>
        <taxon>Esox</taxon>
    </lineage>
</organism>
<keyword evidence="3 7" id="KW-1133">Transmembrane helix</keyword>
<keyword evidence="4 7" id="KW-0472">Membrane</keyword>
<proteinExistence type="inferred from homology"/>
<feature type="compositionally biased region" description="Basic and acidic residues" evidence="6">
    <location>
        <begin position="83"/>
        <end position="100"/>
    </location>
</feature>
<feature type="compositionally biased region" description="Acidic residues" evidence="6">
    <location>
        <begin position="72"/>
        <end position="82"/>
    </location>
</feature>
<reference evidence="9" key="3">
    <citation type="submission" date="2025-08" db="UniProtKB">
        <authorList>
            <consortium name="Ensembl"/>
        </authorList>
    </citation>
    <scope>IDENTIFICATION</scope>
</reference>
<dbReference type="InParanoid" id="A0A3P8XUX7"/>
<dbReference type="RefSeq" id="XP_010894998.2">
    <property type="nucleotide sequence ID" value="XM_010896696.3"/>
</dbReference>
<dbReference type="InterPro" id="IPR011047">
    <property type="entry name" value="Quinoprotein_ADH-like_sf"/>
</dbReference>
<dbReference type="FunCoup" id="A0A3P8XUX7">
    <property type="interactions" value="462"/>
</dbReference>
<dbReference type="OrthoDB" id="9941159at2759"/>
<feature type="region of interest" description="Disordered" evidence="6">
    <location>
        <begin position="13"/>
        <end position="135"/>
    </location>
</feature>
<dbReference type="GeneID" id="105025757"/>
<feature type="transmembrane region" description="Helical" evidence="7">
    <location>
        <begin position="151"/>
        <end position="172"/>
    </location>
</feature>
<evidence type="ECO:0000256" key="5">
    <source>
        <dbReference type="ARBA" id="ARBA00025791"/>
    </source>
</evidence>
<reference evidence="9" key="4">
    <citation type="submission" date="2025-09" db="UniProtKB">
        <authorList>
            <consortium name="Ensembl"/>
        </authorList>
    </citation>
    <scope>IDENTIFICATION</scope>
</reference>
<keyword evidence="10" id="KW-1185">Reference proteome</keyword>
<dbReference type="GeneTree" id="ENSGT00530000063694"/>
<evidence type="ECO:0000313" key="9">
    <source>
        <dbReference type="Ensembl" id="ENSELUP00000008317.2"/>
    </source>
</evidence>
<accession>A0A3P8XUX7</accession>
<dbReference type="InterPro" id="IPR015943">
    <property type="entry name" value="WD40/YVTN_repeat-like_dom_sf"/>
</dbReference>
<reference evidence="9" key="2">
    <citation type="submission" date="2020-02" db="EMBL/GenBank/DDBJ databases">
        <title>Esox lucius (northern pike) genome, fEsoLuc1, primary haplotype.</title>
        <authorList>
            <person name="Myers G."/>
            <person name="Karagic N."/>
            <person name="Meyer A."/>
            <person name="Pippel M."/>
            <person name="Reichard M."/>
            <person name="Winkler S."/>
            <person name="Tracey A."/>
            <person name="Sims Y."/>
            <person name="Howe K."/>
            <person name="Rhie A."/>
            <person name="Formenti G."/>
            <person name="Durbin R."/>
            <person name="Fedrigo O."/>
            <person name="Jarvis E.D."/>
        </authorList>
    </citation>
    <scope>NUCLEOTIDE SEQUENCE [LARGE SCALE GENOMIC DNA]</scope>
</reference>
<dbReference type="STRING" id="8010.ENSELUP00000008317"/>
<dbReference type="OMA" id="FFQHSAN"/>
<keyword evidence="2 7" id="KW-0812">Transmembrane</keyword>
<name>A0A3P8XUX7_ESOLU</name>
<reference evidence="10" key="1">
    <citation type="journal article" date="2014" name="PLoS ONE">
        <title>The genome and linkage map of the northern pike (Esox lucius): conserved synteny revealed between the salmonid sister group and the Neoteleostei.</title>
        <authorList>
            <person name="Rondeau E.B."/>
            <person name="Minkley D.R."/>
            <person name="Leong J.S."/>
            <person name="Messmer A.M."/>
            <person name="Jantzen J.R."/>
            <person name="von Schalburg K.R."/>
            <person name="Lemon C."/>
            <person name="Bird N.H."/>
            <person name="Koop B.F."/>
        </authorList>
    </citation>
    <scope>NUCLEOTIDE SEQUENCE</scope>
</reference>
<protein>
    <recommendedName>
        <fullName evidence="8">FAM234A/B beta-propeller domain-containing protein</fullName>
    </recommendedName>
</protein>
<comment type="subcellular location">
    <subcellularLocation>
        <location evidence="1">Membrane</location>
        <topology evidence="1">Single-pass membrane protein</topology>
    </subcellularLocation>
</comment>
<dbReference type="PANTHER" id="PTHR21419:SF25">
    <property type="entry name" value="PROTEIN FAM234B"/>
    <property type="match status" value="1"/>
</dbReference>
<evidence type="ECO:0000256" key="6">
    <source>
        <dbReference type="SAM" id="MobiDB-lite"/>
    </source>
</evidence>
<evidence type="ECO:0000256" key="4">
    <source>
        <dbReference type="ARBA" id="ARBA00023136"/>
    </source>
</evidence>
<dbReference type="Pfam" id="PF23727">
    <property type="entry name" value="Beta-prop_FAM234A_B"/>
    <property type="match status" value="1"/>
</dbReference>
<feature type="compositionally biased region" description="Gly residues" evidence="6">
    <location>
        <begin position="117"/>
        <end position="130"/>
    </location>
</feature>
<sequence>MAAALSRALKLPGKKCSELGEYDPLTQADSEDDSEDDDLVLNYPHNGLGRGNCTGASTSELRGGRTGRLVADEDGAEEEEEEDKWRERLPGKTRQEKAEKGLQYWSQRETNRDGGVEEGGGPGAPGGSGLGVSASVDPEGKKANVRGAIRAAFFLVPLVCVMMLVLLCAFLVPCQQGELDQRPQWEREFGDHVGGVTPPPLALLDVNNDSFEDVLIGVTQKSNTSHLSSSVGNYKEHSVLALSAVSGELLWRQVFREPVESIQCGLQYEAHPSPLPAGGAALRAFPHSAIPLSGLRDRANGPVCLLSGSAHLTAVNGTTGRELWSVTPGKIESQAIAVPDLQGDTVPDLLIATLPADQVSDLSLVLLSGLTGAQLGHPVTFNLTTFNLTGKLVGPLLHETQLGAHYILFGLGTVEAISLRDIYNQATGKTPISPGLRLKDPVWEKLRKNHNSSLIHISSGTEQVEFLLPLVAGLCNNHNRLDSLSNLNSSRSDWVLVCGSSKLSVLREKDAHTAWTLSLSAIHSRPAPGQFNDDRIPDLLVQKSGAPRMRKIQVIDGARGRSLWETEFICPRLDLEGSSVMTTSGQSAFLFWAGDPLRPQKNLTKTTQVAPGVSPAMPVIRKLFMLHPAYPTVLLELVSTTDTILTAAVSYMEQQKDASYITVSSRPTSGLGPGSRVVKSMSLRAAIAAGQIVRLGESNTAGGPVRPGVFEINKFFRRLAFKQH</sequence>
<evidence type="ECO:0000256" key="3">
    <source>
        <dbReference type="ARBA" id="ARBA00022989"/>
    </source>
</evidence>
<dbReference type="Proteomes" id="UP000265140">
    <property type="component" value="Chromosome 11"/>
</dbReference>
<dbReference type="Bgee" id="ENSELUG00000008971">
    <property type="expression patterns" value="Expressed in brain and 14 other cell types or tissues"/>
</dbReference>
<dbReference type="AlphaFoldDB" id="A0A3P8XUX7"/>
<feature type="domain" description="FAM234A/B beta-propeller" evidence="8">
    <location>
        <begin position="297"/>
        <end position="700"/>
    </location>
</feature>
<evidence type="ECO:0000313" key="10">
    <source>
        <dbReference type="Proteomes" id="UP000265140"/>
    </source>
</evidence>
<dbReference type="Gene3D" id="2.130.10.10">
    <property type="entry name" value="YVTN repeat-like/Quinoprotein amine dehydrogenase"/>
    <property type="match status" value="1"/>
</dbReference>
<evidence type="ECO:0000259" key="8">
    <source>
        <dbReference type="Pfam" id="PF23727"/>
    </source>
</evidence>
<feature type="compositionally biased region" description="Acidic residues" evidence="6">
    <location>
        <begin position="29"/>
        <end position="39"/>
    </location>
</feature>
<evidence type="ECO:0000256" key="2">
    <source>
        <dbReference type="ARBA" id="ARBA00022692"/>
    </source>
</evidence>
<evidence type="ECO:0000256" key="1">
    <source>
        <dbReference type="ARBA" id="ARBA00004167"/>
    </source>
</evidence>
<dbReference type="GO" id="GO:0016020">
    <property type="term" value="C:membrane"/>
    <property type="evidence" value="ECO:0007669"/>
    <property type="project" value="UniProtKB-SubCell"/>
</dbReference>
<gene>
    <name evidence="9" type="primary">FAM234B</name>
</gene>
<dbReference type="SUPFAM" id="SSF50998">
    <property type="entry name" value="Quinoprotein alcohol dehydrogenase-like"/>
    <property type="match status" value="1"/>
</dbReference>
<dbReference type="Ensembl" id="ENSELUT00000005755.3">
    <property type="protein sequence ID" value="ENSELUP00000008317.2"/>
    <property type="gene ID" value="ENSELUG00000008971.3"/>
</dbReference>
<dbReference type="InterPro" id="IPR045232">
    <property type="entry name" value="FAM234"/>
</dbReference>
<dbReference type="PANTHER" id="PTHR21419">
    <property type="match status" value="1"/>
</dbReference>
<dbReference type="InterPro" id="IPR055409">
    <property type="entry name" value="Beta-prop_FAM234A_B"/>
</dbReference>